<dbReference type="SUPFAM" id="SSF56399">
    <property type="entry name" value="ADP-ribosylation"/>
    <property type="match status" value="1"/>
</dbReference>
<dbReference type="Gene3D" id="1.10.10.970">
    <property type="entry name" value="RNA 2'-phosphotransferase, Tpt1/KptA family, N-terminal domain"/>
    <property type="match status" value="1"/>
</dbReference>
<accession>A0ABV6QSY3</accession>
<reference evidence="1 2" key="1">
    <citation type="submission" date="2024-09" db="EMBL/GenBank/DDBJ databases">
        <authorList>
            <person name="Sun Q."/>
            <person name="Mori K."/>
        </authorList>
    </citation>
    <scope>NUCLEOTIDE SEQUENCE [LARGE SCALE GENOMIC DNA]</scope>
    <source>
        <strain evidence="1 2">CGMCC 1.15906</strain>
    </source>
</reference>
<dbReference type="InterPro" id="IPR042080">
    <property type="entry name" value="RNA_2'-PTrans_N"/>
</dbReference>
<dbReference type="GO" id="GO:0016740">
    <property type="term" value="F:transferase activity"/>
    <property type="evidence" value="ECO:0007669"/>
    <property type="project" value="UniProtKB-KW"/>
</dbReference>
<dbReference type="InterPro" id="IPR002745">
    <property type="entry name" value="Ptrans_KptA/Tpt1"/>
</dbReference>
<dbReference type="Proteomes" id="UP001589890">
    <property type="component" value="Unassembled WGS sequence"/>
</dbReference>
<dbReference type="RefSeq" id="WP_380052879.1">
    <property type="nucleotide sequence ID" value="NZ_JBHLTC010000036.1"/>
</dbReference>
<evidence type="ECO:0000313" key="2">
    <source>
        <dbReference type="Proteomes" id="UP001589890"/>
    </source>
</evidence>
<dbReference type="PANTHER" id="PTHR12684">
    <property type="entry name" value="PUTATIVE PHOSPHOTRANSFERASE"/>
    <property type="match status" value="1"/>
</dbReference>
<evidence type="ECO:0000313" key="1">
    <source>
        <dbReference type="EMBL" id="MFC0627754.1"/>
    </source>
</evidence>
<proteinExistence type="predicted"/>
<sequence>MSVVRHSKAISKLLRHTAGERGLAMTPDGWSSIDDVCALLCLTRQQLDEAVAQNDKKRLQVDGDRIRACQGHSRLHMPVTLEALEASVLSRKFVHISGAQARTSRRWRNGHDARASRPLLRLAMHAPGHRS</sequence>
<dbReference type="PANTHER" id="PTHR12684:SF2">
    <property type="entry name" value="TRNA 2'-PHOSPHOTRANSFERASE 1"/>
    <property type="match status" value="1"/>
</dbReference>
<organism evidence="1 2">
    <name type="scientific">Kribbella deserti</name>
    <dbReference type="NCBI Taxonomy" id="1926257"/>
    <lineage>
        <taxon>Bacteria</taxon>
        <taxon>Bacillati</taxon>
        <taxon>Actinomycetota</taxon>
        <taxon>Actinomycetes</taxon>
        <taxon>Propionibacteriales</taxon>
        <taxon>Kribbellaceae</taxon>
        <taxon>Kribbella</taxon>
    </lineage>
</organism>
<keyword evidence="1" id="KW-0808">Transferase</keyword>
<dbReference type="EMBL" id="JBHLTC010000036">
    <property type="protein sequence ID" value="MFC0627754.1"/>
    <property type="molecule type" value="Genomic_DNA"/>
</dbReference>
<dbReference type="EC" id="2.7.1.-" evidence="1"/>
<name>A0ABV6QSY3_9ACTN</name>
<protein>
    <submittedName>
        <fullName evidence="1">RNA 2'-phosphotransferase</fullName>
        <ecNumber evidence="1">2.7.1.-</ecNumber>
    </submittedName>
</protein>
<dbReference type="Pfam" id="PF01885">
    <property type="entry name" value="PTS_2-RNA"/>
    <property type="match status" value="1"/>
</dbReference>
<comment type="caution">
    <text evidence="1">The sequence shown here is derived from an EMBL/GenBank/DDBJ whole genome shotgun (WGS) entry which is preliminary data.</text>
</comment>
<keyword evidence="2" id="KW-1185">Reference proteome</keyword>
<gene>
    <name evidence="1" type="ORF">ACFFGN_27015</name>
</gene>